<organism evidence="2">
    <name type="scientific">Octopus bimaculoides</name>
    <name type="common">California two-spotted octopus</name>
    <dbReference type="NCBI Taxonomy" id="37653"/>
    <lineage>
        <taxon>Eukaryota</taxon>
        <taxon>Metazoa</taxon>
        <taxon>Spiralia</taxon>
        <taxon>Lophotrochozoa</taxon>
        <taxon>Mollusca</taxon>
        <taxon>Cephalopoda</taxon>
        <taxon>Coleoidea</taxon>
        <taxon>Octopodiformes</taxon>
        <taxon>Octopoda</taxon>
        <taxon>Incirrata</taxon>
        <taxon>Octopodidae</taxon>
        <taxon>Octopus</taxon>
    </lineage>
</organism>
<evidence type="ECO:0000313" key="2">
    <source>
        <dbReference type="EMBL" id="KOF80951.1"/>
    </source>
</evidence>
<dbReference type="EMBL" id="KQ420215">
    <property type="protein sequence ID" value="KOF80951.1"/>
    <property type="molecule type" value="Genomic_DNA"/>
</dbReference>
<proteinExistence type="predicted"/>
<keyword evidence="1" id="KW-0812">Transmembrane</keyword>
<name>A0A0L8GV66_OCTBM</name>
<accession>A0A0L8GV66</accession>
<protein>
    <submittedName>
        <fullName evidence="2">Uncharacterized protein</fullName>
    </submittedName>
</protein>
<gene>
    <name evidence="2" type="ORF">OCBIM_22027194mg</name>
</gene>
<keyword evidence="1" id="KW-0472">Membrane</keyword>
<sequence length="109" mass="11884">MRIKHKVAGIGCIYIYIYMSEASSYWTNSASAADLQKLNTMKIVLFLLVIVPLVLCASMHDEAAINKRASVDDVVALLNKINLTSGCIPICHSIIRGTSKFFCSAACDV</sequence>
<feature type="transmembrane region" description="Helical" evidence="1">
    <location>
        <begin position="38"/>
        <end position="58"/>
    </location>
</feature>
<reference evidence="2" key="1">
    <citation type="submission" date="2015-07" db="EMBL/GenBank/DDBJ databases">
        <title>MeaNS - Measles Nucleotide Surveillance Program.</title>
        <authorList>
            <person name="Tran T."/>
            <person name="Druce J."/>
        </authorList>
    </citation>
    <scope>NUCLEOTIDE SEQUENCE</scope>
    <source>
        <strain evidence="2">UCB-OBI-ISO-001</strain>
        <tissue evidence="2">Gonad</tissue>
    </source>
</reference>
<evidence type="ECO:0000256" key="1">
    <source>
        <dbReference type="SAM" id="Phobius"/>
    </source>
</evidence>
<feature type="transmembrane region" description="Helical" evidence="1">
    <location>
        <begin position="7"/>
        <end position="26"/>
    </location>
</feature>
<keyword evidence="1" id="KW-1133">Transmembrane helix</keyword>
<dbReference type="AlphaFoldDB" id="A0A0L8GV66"/>